<evidence type="ECO:0000259" key="20">
    <source>
        <dbReference type="Pfam" id="PF00122"/>
    </source>
</evidence>
<keyword evidence="24" id="KW-1185">Reference proteome</keyword>
<keyword evidence="7 17" id="KW-0547">Nucleotide-binding</keyword>
<dbReference type="Pfam" id="PF00122">
    <property type="entry name" value="E1-E2_ATPase"/>
    <property type="match status" value="1"/>
</dbReference>
<dbReference type="InterPro" id="IPR006539">
    <property type="entry name" value="P-type_ATPase_IV"/>
</dbReference>
<feature type="binding site" evidence="17">
    <location>
        <position position="757"/>
    </location>
    <ligand>
        <name>ATP</name>
        <dbReference type="ChEBI" id="CHEBI:30616"/>
    </ligand>
</feature>
<dbReference type="FunFam" id="3.40.50.1000:FF:000009">
    <property type="entry name" value="Phospholipid-transporting ATPase"/>
    <property type="match status" value="1"/>
</dbReference>
<comment type="catalytic activity">
    <reaction evidence="14 19">
        <text>ATP + H2O + phospholipidSide 1 = ADP + phosphate + phospholipidSide 2.</text>
        <dbReference type="EC" id="7.6.2.1"/>
    </reaction>
</comment>
<keyword evidence="11 19" id="KW-1133">Transmembrane helix</keyword>
<evidence type="ECO:0000256" key="1">
    <source>
        <dbReference type="ARBA" id="ARBA00001946"/>
    </source>
</evidence>
<comment type="caution">
    <text evidence="23">The sequence shown here is derived from an EMBL/GenBank/DDBJ whole genome shotgun (WGS) entry which is preliminary data.</text>
</comment>
<evidence type="ECO:0000256" key="15">
    <source>
        <dbReference type="ARBA" id="ARBA00049128"/>
    </source>
</evidence>
<dbReference type="SFLD" id="SFLDF00027">
    <property type="entry name" value="p-type_atpase"/>
    <property type="match status" value="1"/>
</dbReference>
<dbReference type="InterPro" id="IPR044492">
    <property type="entry name" value="P_typ_ATPase_HD_dom"/>
</dbReference>
<feature type="binding site" evidence="18">
    <location>
        <position position="406"/>
    </location>
    <ligand>
        <name>Mg(2+)</name>
        <dbReference type="ChEBI" id="CHEBI:18420"/>
    </ligand>
</feature>
<dbReference type="InterPro" id="IPR059000">
    <property type="entry name" value="ATPase_P-type_domA"/>
</dbReference>
<evidence type="ECO:0000313" key="23">
    <source>
        <dbReference type="EMBL" id="ORX48110.1"/>
    </source>
</evidence>
<feature type="transmembrane region" description="Helical" evidence="19">
    <location>
        <begin position="944"/>
        <end position="965"/>
    </location>
</feature>
<evidence type="ECO:0000259" key="21">
    <source>
        <dbReference type="Pfam" id="PF16209"/>
    </source>
</evidence>
<comment type="subcellular location">
    <subcellularLocation>
        <location evidence="2">Endosome membrane</location>
        <topology evidence="2">Multi-pass membrane protein</topology>
    </subcellularLocation>
    <subcellularLocation>
        <location evidence="19">Membrane</location>
        <topology evidence="19">Multi-pass membrane protein</topology>
    </subcellularLocation>
</comment>
<dbReference type="NCBIfam" id="TIGR01652">
    <property type="entry name" value="ATPase-Plipid"/>
    <property type="match status" value="1"/>
</dbReference>
<evidence type="ECO:0000313" key="24">
    <source>
        <dbReference type="Proteomes" id="UP000193719"/>
    </source>
</evidence>
<keyword evidence="9 18" id="KW-0460">Magnesium</keyword>
<organism evidence="23 24">
    <name type="scientific">Piromyces finnis</name>
    <dbReference type="NCBI Taxonomy" id="1754191"/>
    <lineage>
        <taxon>Eukaryota</taxon>
        <taxon>Fungi</taxon>
        <taxon>Fungi incertae sedis</taxon>
        <taxon>Chytridiomycota</taxon>
        <taxon>Chytridiomycota incertae sedis</taxon>
        <taxon>Neocallimastigomycetes</taxon>
        <taxon>Neocallimastigales</taxon>
        <taxon>Neocallimastigaceae</taxon>
        <taxon>Piromyces</taxon>
    </lineage>
</organism>
<evidence type="ECO:0000256" key="8">
    <source>
        <dbReference type="ARBA" id="ARBA00022840"/>
    </source>
</evidence>
<feature type="transmembrane region" description="Helical" evidence="19">
    <location>
        <begin position="115"/>
        <end position="134"/>
    </location>
</feature>
<feature type="transmembrane region" description="Helical" evidence="19">
    <location>
        <begin position="340"/>
        <end position="360"/>
    </location>
</feature>
<dbReference type="SUPFAM" id="SSF56784">
    <property type="entry name" value="HAD-like"/>
    <property type="match status" value="1"/>
</dbReference>
<dbReference type="STRING" id="1754191.A0A1Y1V640"/>
<evidence type="ECO:0000256" key="16">
    <source>
        <dbReference type="PIRSR" id="PIRSR606539-1"/>
    </source>
</evidence>
<evidence type="ECO:0000256" key="11">
    <source>
        <dbReference type="ARBA" id="ARBA00022989"/>
    </source>
</evidence>
<feature type="transmembrane region" description="Helical" evidence="19">
    <location>
        <begin position="916"/>
        <end position="938"/>
    </location>
</feature>
<keyword evidence="10 19" id="KW-1278">Translocase</keyword>
<dbReference type="InterPro" id="IPR001757">
    <property type="entry name" value="P_typ_ATPase"/>
</dbReference>
<keyword evidence="6 18" id="KW-0479">Metal-binding</keyword>
<dbReference type="GO" id="GO:0140326">
    <property type="term" value="F:ATPase-coupled intramembrane lipid transporter activity"/>
    <property type="evidence" value="ECO:0007669"/>
    <property type="project" value="UniProtKB-EC"/>
</dbReference>
<feature type="active site" description="4-aspartylphosphate intermediate" evidence="16">
    <location>
        <position position="404"/>
    </location>
</feature>
<dbReference type="SUPFAM" id="SSF81653">
    <property type="entry name" value="Calcium ATPase, transduction domain A"/>
    <property type="match status" value="1"/>
</dbReference>
<dbReference type="Gene3D" id="3.40.50.1000">
    <property type="entry name" value="HAD superfamily/HAD-like"/>
    <property type="match status" value="1"/>
</dbReference>
<proteinExistence type="inferred from homology"/>
<dbReference type="GO" id="GO:0005524">
    <property type="term" value="F:ATP binding"/>
    <property type="evidence" value="ECO:0007669"/>
    <property type="project" value="UniProtKB-UniRule"/>
</dbReference>
<comment type="catalytic activity">
    <reaction evidence="15">
        <text>a 1,2-diacyl-sn-glycero-3-phosphoethanolamine(out) + ATP + H2O = a 1,2-diacyl-sn-glycero-3-phosphoethanolamine(in) + ADP + phosphate + H(+)</text>
        <dbReference type="Rhea" id="RHEA:66132"/>
        <dbReference type="ChEBI" id="CHEBI:15377"/>
        <dbReference type="ChEBI" id="CHEBI:15378"/>
        <dbReference type="ChEBI" id="CHEBI:30616"/>
        <dbReference type="ChEBI" id="CHEBI:43474"/>
        <dbReference type="ChEBI" id="CHEBI:64612"/>
        <dbReference type="ChEBI" id="CHEBI:456216"/>
    </reaction>
    <physiologicalReaction direction="left-to-right" evidence="15">
        <dbReference type="Rhea" id="RHEA:66133"/>
    </physiologicalReaction>
</comment>
<dbReference type="Gene3D" id="2.70.150.10">
    <property type="entry name" value="Calcium-transporting ATPase, cytoplasmic transduction domain A"/>
    <property type="match status" value="1"/>
</dbReference>
<reference evidence="23 24" key="1">
    <citation type="submission" date="2016-08" db="EMBL/GenBank/DDBJ databases">
        <title>Genomes of anaerobic fungi encode conserved fungal cellulosomes for biomass hydrolysis.</title>
        <authorList>
            <consortium name="DOE Joint Genome Institute"/>
            <person name="Haitjema C.H."/>
            <person name="Gilmore S.P."/>
            <person name="Henske J.K."/>
            <person name="Solomon K.V."/>
            <person name="De Groot R."/>
            <person name="Kuo A."/>
            <person name="Mondo S.J."/>
            <person name="Salamov A.A."/>
            <person name="Labutti K."/>
            <person name="Zhao Z."/>
            <person name="Chiniquy J."/>
            <person name="Barry K."/>
            <person name="Brewer H.M."/>
            <person name="Purvine S.O."/>
            <person name="Wright A.T."/>
            <person name="Boxma B."/>
            <person name="Van Alen T."/>
            <person name="Hackstein J.H."/>
            <person name="Baker S.E."/>
            <person name="Grigoriev I.V."/>
            <person name="O'Malley M.A."/>
        </authorList>
    </citation>
    <scope>NUCLEOTIDE SEQUENCE [LARGE SCALE GENOMIC DNA]</scope>
    <source>
        <strain evidence="24">finn</strain>
    </source>
</reference>
<gene>
    <name evidence="23" type="ORF">BCR36DRAFT_413261</name>
</gene>
<feature type="transmembrane region" description="Helical" evidence="19">
    <location>
        <begin position="864"/>
        <end position="886"/>
    </location>
</feature>
<evidence type="ECO:0000256" key="19">
    <source>
        <dbReference type="RuleBase" id="RU362033"/>
    </source>
</evidence>
<dbReference type="InterPro" id="IPR032630">
    <property type="entry name" value="P_typ_ATPase_c"/>
</dbReference>
<dbReference type="Proteomes" id="UP000193719">
    <property type="component" value="Unassembled WGS sequence"/>
</dbReference>
<feature type="binding site" evidence="17">
    <location>
        <position position="536"/>
    </location>
    <ligand>
        <name>ATP</name>
        <dbReference type="ChEBI" id="CHEBI:30616"/>
    </ligand>
</feature>
<dbReference type="GO" id="GO:0000287">
    <property type="term" value="F:magnesium ion binding"/>
    <property type="evidence" value="ECO:0007669"/>
    <property type="project" value="UniProtKB-UniRule"/>
</dbReference>
<dbReference type="PANTHER" id="PTHR24092">
    <property type="entry name" value="PROBABLE PHOSPHOLIPID-TRANSPORTING ATPASE"/>
    <property type="match status" value="1"/>
</dbReference>
<comment type="similarity">
    <text evidence="3 19">Belongs to the cation transport ATPase (P-type) (TC 3.A.3) family. Type IV subfamily.</text>
</comment>
<dbReference type="InterPro" id="IPR023299">
    <property type="entry name" value="ATPase_P-typ_cyto_dom_N"/>
</dbReference>
<dbReference type="GO" id="GO:0006897">
    <property type="term" value="P:endocytosis"/>
    <property type="evidence" value="ECO:0007669"/>
    <property type="project" value="TreeGrafter"/>
</dbReference>
<dbReference type="SUPFAM" id="SSF81660">
    <property type="entry name" value="Metal cation-transporting ATPase, ATP-binding domain N"/>
    <property type="match status" value="1"/>
</dbReference>
<dbReference type="GO" id="GO:0005886">
    <property type="term" value="C:plasma membrane"/>
    <property type="evidence" value="ECO:0007669"/>
    <property type="project" value="TreeGrafter"/>
</dbReference>
<dbReference type="InterPro" id="IPR036412">
    <property type="entry name" value="HAD-like_sf"/>
</dbReference>
<name>A0A1Y1V640_9FUNG</name>
<dbReference type="OrthoDB" id="377733at2759"/>
<feature type="binding site" evidence="17">
    <location>
        <position position="751"/>
    </location>
    <ligand>
        <name>ATP</name>
        <dbReference type="ChEBI" id="CHEBI:30616"/>
    </ligand>
</feature>
<evidence type="ECO:0000256" key="3">
    <source>
        <dbReference type="ARBA" id="ARBA00008109"/>
    </source>
</evidence>
<feature type="binding site" evidence="18">
    <location>
        <position position="404"/>
    </location>
    <ligand>
        <name>Mg(2+)</name>
        <dbReference type="ChEBI" id="CHEBI:18420"/>
    </ligand>
</feature>
<keyword evidence="5 19" id="KW-0812">Transmembrane</keyword>
<feature type="binding site" evidence="17">
    <location>
        <position position="560"/>
    </location>
    <ligand>
        <name>ATP</name>
        <dbReference type="ChEBI" id="CHEBI:30616"/>
    </ligand>
</feature>
<keyword evidence="4" id="KW-0813">Transport</keyword>
<dbReference type="PROSITE" id="PS00154">
    <property type="entry name" value="ATPASE_E1_E2"/>
    <property type="match status" value="1"/>
</dbReference>
<feature type="binding site" evidence="18">
    <location>
        <position position="781"/>
    </location>
    <ligand>
        <name>Mg(2+)</name>
        <dbReference type="ChEBI" id="CHEBI:18420"/>
    </ligand>
</feature>
<feature type="transmembrane region" description="Helical" evidence="19">
    <location>
        <begin position="996"/>
        <end position="1022"/>
    </location>
</feature>
<feature type="binding site" evidence="17">
    <location>
        <position position="671"/>
    </location>
    <ligand>
        <name>ATP</name>
        <dbReference type="ChEBI" id="CHEBI:30616"/>
    </ligand>
</feature>
<feature type="domain" description="P-type ATPase N-terminal" evidence="21">
    <location>
        <begin position="60"/>
        <end position="118"/>
    </location>
</feature>
<dbReference type="InterPro" id="IPR008250">
    <property type="entry name" value="ATPase_P-typ_transduc_dom_A_sf"/>
</dbReference>
<accession>A0A1Y1V640</accession>
<feature type="transmembrane region" description="Helical" evidence="19">
    <location>
        <begin position="972"/>
        <end position="990"/>
    </location>
</feature>
<dbReference type="EC" id="7.6.2.1" evidence="19"/>
<dbReference type="InterPro" id="IPR032631">
    <property type="entry name" value="P-type_ATPase_N"/>
</dbReference>
<dbReference type="GO" id="GO:0016887">
    <property type="term" value="F:ATP hydrolysis activity"/>
    <property type="evidence" value="ECO:0007669"/>
    <property type="project" value="InterPro"/>
</dbReference>
<feature type="binding site" evidence="17">
    <location>
        <position position="404"/>
    </location>
    <ligand>
        <name>ATP</name>
        <dbReference type="ChEBI" id="CHEBI:30616"/>
    </ligand>
</feature>
<dbReference type="GO" id="GO:0045332">
    <property type="term" value="P:phospholipid translocation"/>
    <property type="evidence" value="ECO:0007669"/>
    <property type="project" value="TreeGrafter"/>
</dbReference>
<dbReference type="InterPro" id="IPR018303">
    <property type="entry name" value="ATPase_P-typ_P_site"/>
</dbReference>
<dbReference type="PRINTS" id="PR00119">
    <property type="entry name" value="CATATPASE"/>
</dbReference>
<evidence type="ECO:0000256" key="5">
    <source>
        <dbReference type="ARBA" id="ARBA00022692"/>
    </source>
</evidence>
<dbReference type="FunFam" id="3.40.1110.10:FF:000097">
    <property type="entry name" value="Phospholipid-transporting ATPase"/>
    <property type="match status" value="1"/>
</dbReference>
<dbReference type="SUPFAM" id="SSF81665">
    <property type="entry name" value="Calcium ATPase, transmembrane domain M"/>
    <property type="match status" value="1"/>
</dbReference>
<dbReference type="PANTHER" id="PTHR24092:SF5">
    <property type="entry name" value="PHOSPHOLIPID-TRANSPORTING ATPASE"/>
    <property type="match status" value="1"/>
</dbReference>
<evidence type="ECO:0000256" key="13">
    <source>
        <dbReference type="ARBA" id="ARBA00023136"/>
    </source>
</evidence>
<feature type="binding site" evidence="17">
    <location>
        <position position="405"/>
    </location>
    <ligand>
        <name>ATP</name>
        <dbReference type="ChEBI" id="CHEBI:30616"/>
    </ligand>
</feature>
<feature type="domain" description="P-type ATPase A" evidence="20">
    <location>
        <begin position="151"/>
        <end position="294"/>
    </location>
</feature>
<keyword evidence="8 17" id="KW-0067">ATP-binding</keyword>
<dbReference type="Pfam" id="PF13246">
    <property type="entry name" value="Cation_ATPase"/>
    <property type="match status" value="1"/>
</dbReference>
<evidence type="ECO:0000256" key="18">
    <source>
        <dbReference type="PIRSR" id="PIRSR606539-3"/>
    </source>
</evidence>
<dbReference type="SFLD" id="SFLDG00002">
    <property type="entry name" value="C1.7:_P-type_atpase_like"/>
    <property type="match status" value="1"/>
</dbReference>
<dbReference type="GO" id="GO:0005802">
    <property type="term" value="C:trans-Golgi network"/>
    <property type="evidence" value="ECO:0007669"/>
    <property type="project" value="TreeGrafter"/>
</dbReference>
<feature type="binding site" evidence="17">
    <location>
        <position position="670"/>
    </location>
    <ligand>
        <name>ATP</name>
        <dbReference type="ChEBI" id="CHEBI:30616"/>
    </ligand>
</feature>
<feature type="transmembrane region" description="Helical" evidence="19">
    <location>
        <begin position="316"/>
        <end position="334"/>
    </location>
</feature>
<evidence type="ECO:0000256" key="9">
    <source>
        <dbReference type="ARBA" id="ARBA00022842"/>
    </source>
</evidence>
<feature type="transmembrane region" description="Helical" evidence="19">
    <location>
        <begin position="838"/>
        <end position="858"/>
    </location>
</feature>
<dbReference type="Pfam" id="PF16212">
    <property type="entry name" value="PhoLip_ATPase_C"/>
    <property type="match status" value="1"/>
</dbReference>
<feature type="binding site" evidence="17">
    <location>
        <position position="781"/>
    </location>
    <ligand>
        <name>ATP</name>
        <dbReference type="ChEBI" id="CHEBI:30616"/>
    </ligand>
</feature>
<dbReference type="InterPro" id="IPR023214">
    <property type="entry name" value="HAD_sf"/>
</dbReference>
<feature type="binding site" evidence="17">
    <location>
        <position position="494"/>
    </location>
    <ligand>
        <name>ATP</name>
        <dbReference type="ChEBI" id="CHEBI:30616"/>
    </ligand>
</feature>
<feature type="binding site" evidence="17">
    <location>
        <position position="669"/>
    </location>
    <ligand>
        <name>ATP</name>
        <dbReference type="ChEBI" id="CHEBI:30616"/>
    </ligand>
</feature>
<comment type="cofactor">
    <cofactor evidence="1 18">
        <name>Mg(2+)</name>
        <dbReference type="ChEBI" id="CHEBI:18420"/>
    </cofactor>
</comment>
<dbReference type="SFLD" id="SFLDS00003">
    <property type="entry name" value="Haloacid_Dehalogenase"/>
    <property type="match status" value="1"/>
</dbReference>
<feature type="binding site" evidence="17">
    <location>
        <position position="780"/>
    </location>
    <ligand>
        <name>ATP</name>
        <dbReference type="ChEBI" id="CHEBI:30616"/>
    </ligand>
</feature>
<evidence type="ECO:0000256" key="2">
    <source>
        <dbReference type="ARBA" id="ARBA00004337"/>
    </source>
</evidence>
<reference evidence="23 24" key="2">
    <citation type="submission" date="2016-08" db="EMBL/GenBank/DDBJ databases">
        <title>Pervasive Adenine N6-methylation of Active Genes in Fungi.</title>
        <authorList>
            <consortium name="DOE Joint Genome Institute"/>
            <person name="Mondo S.J."/>
            <person name="Dannebaum R.O."/>
            <person name="Kuo R.C."/>
            <person name="Labutti K."/>
            <person name="Haridas S."/>
            <person name="Kuo A."/>
            <person name="Salamov A."/>
            <person name="Ahrendt S.R."/>
            <person name="Lipzen A."/>
            <person name="Sullivan W."/>
            <person name="Andreopoulos W.B."/>
            <person name="Clum A."/>
            <person name="Lindquist E."/>
            <person name="Daum C."/>
            <person name="Ramamoorthy G.K."/>
            <person name="Gryganskyi A."/>
            <person name="Culley D."/>
            <person name="Magnuson J.K."/>
            <person name="James T.Y."/>
            <person name="O'Malley M.A."/>
            <person name="Stajich J.E."/>
            <person name="Spatafora J.W."/>
            <person name="Visel A."/>
            <person name="Grigoriev I.V."/>
        </authorList>
    </citation>
    <scope>NUCLEOTIDE SEQUENCE [LARGE SCALE GENOMIC DNA]</scope>
    <source>
        <strain evidence="24">finn</strain>
    </source>
</reference>
<dbReference type="Pfam" id="PF16209">
    <property type="entry name" value="PhoLip_ATPase_N"/>
    <property type="match status" value="1"/>
</dbReference>
<feature type="domain" description="P-type ATPase C-terminal" evidence="22">
    <location>
        <begin position="804"/>
        <end position="1031"/>
    </location>
</feature>
<dbReference type="EMBL" id="MCFH01000028">
    <property type="protein sequence ID" value="ORX48110.1"/>
    <property type="molecule type" value="Genomic_DNA"/>
</dbReference>
<feature type="binding site" evidence="17">
    <location>
        <position position="406"/>
    </location>
    <ligand>
        <name>ATP</name>
        <dbReference type="ChEBI" id="CHEBI:30616"/>
    </ligand>
</feature>
<feature type="binding site" evidence="17">
    <location>
        <position position="589"/>
    </location>
    <ligand>
        <name>ATP</name>
        <dbReference type="ChEBI" id="CHEBI:30616"/>
    </ligand>
</feature>
<evidence type="ECO:0000259" key="22">
    <source>
        <dbReference type="Pfam" id="PF16212"/>
    </source>
</evidence>
<evidence type="ECO:0000256" key="10">
    <source>
        <dbReference type="ARBA" id="ARBA00022967"/>
    </source>
</evidence>
<feature type="transmembrane region" description="Helical" evidence="19">
    <location>
        <begin position="91"/>
        <end position="109"/>
    </location>
</feature>
<evidence type="ECO:0000256" key="7">
    <source>
        <dbReference type="ARBA" id="ARBA00022741"/>
    </source>
</evidence>
<protein>
    <recommendedName>
        <fullName evidence="19">Phospholipid-transporting ATPase</fullName>
        <ecNumber evidence="19">7.6.2.1</ecNumber>
    </recommendedName>
</protein>
<dbReference type="NCBIfam" id="TIGR01494">
    <property type="entry name" value="ATPase_P-type"/>
    <property type="match status" value="3"/>
</dbReference>
<evidence type="ECO:0000256" key="17">
    <source>
        <dbReference type="PIRSR" id="PIRSR606539-2"/>
    </source>
</evidence>
<sequence length="1039" mass="118222">MNDSYNDNIPLISVVNSDNEDSYNEEEQETIGLNSIKISKDSRRDSIKSNKGRTILIGKKNRTRYAQNVIRNQKYNIITFLPVVLYEQFKFFLNLYFLLVAISQFIPALKIGYLVTYIGPLVFILSVTISKEAYDDLLRKKRDNEENSQKYEILTEDGFKHIPSSKIKVGHLVRIHENQRVPADLLLLRTSNVNGECFIRTDQLDGETDWKLRTALSTTQQLEFDSQLCDYQASVYAEDPHKDIYKFIGTFTSFASDSDSVSTPLNVENTIWANTVLASGTAIGLVIYTGRDTRSVMNTNFPKTKVGKIDWEINRLAKILCIVTFSLALALIAINNFRGIWYISLLRFLIILSSIIPISLRVNLDLGKTYYSYDIMHDKNIPETIVRTSTIPEELGRVEYILSDKTGTLTKNEMELKQIHLGTLSYTTEAMEEIRSNLLMIYENQNEVNMRFKRSKDMANRIKDIVLALAICHNVTPIISEDGKLSYEASSPDEIAIVKWTEEIGMTLIYRDTKKLKLRTPIDTIIEFTILEIFPFTSETKRMGIIVRDDITNEIIFYMKGADSVLSKMVLFNDWLDEECGNMGRKGLRTLVIARKKLTYDVYEEFQKKYDQAKLSVVERNEEMEKVQNTIENDLELLGLTGVEDKLQDNVKPTLELLRNSGIKIWMLTGDKVETASCIAVSSKLVSRNSSIVQFCKIHDLTELKEKLVGLSSMSDSCLVIDGETLQLCLTSCKDLFYETTKNLPAVVCCRCSPTQKADVTKLIKSKINNCVCAIGDGGNDVSMIQSADVGVGIVGKEGKQASLAADFSINQFQFLAPLLLWHGRNSYKRSASLSQFIIHRGLIIAVIQTVFSALYYFAPIALYQGLLLVGYATVFTSGPVFSLVLDKDINFATAMKYPELYKELLKGRSLSFKTFFQWALTSVYQGGIIMTGSILLFEDQFQNIKSITFTALILNELLMVAFEVKTWHKTMILAEVVTLFFYIFSMFYLKTDFDLHFIFTIDFVWKVAAITVVSCLPLYIIKKLKRCISPPKYLRIRD</sequence>
<evidence type="ECO:0000256" key="14">
    <source>
        <dbReference type="ARBA" id="ARBA00034036"/>
    </source>
</evidence>
<dbReference type="GO" id="GO:0010008">
    <property type="term" value="C:endosome membrane"/>
    <property type="evidence" value="ECO:0007669"/>
    <property type="project" value="UniProtKB-SubCell"/>
</dbReference>
<feature type="binding site" evidence="18">
    <location>
        <position position="777"/>
    </location>
    <ligand>
        <name>Mg(2+)</name>
        <dbReference type="ChEBI" id="CHEBI:18420"/>
    </ligand>
</feature>
<dbReference type="AlphaFoldDB" id="A0A1Y1V640"/>
<dbReference type="Gene3D" id="3.40.1110.10">
    <property type="entry name" value="Calcium-transporting ATPase, cytoplasmic domain N"/>
    <property type="match status" value="1"/>
</dbReference>
<dbReference type="InterPro" id="IPR023298">
    <property type="entry name" value="ATPase_P-typ_TM_dom_sf"/>
</dbReference>
<keyword evidence="13 19" id="KW-0472">Membrane</keyword>
<dbReference type="GO" id="GO:0006890">
    <property type="term" value="P:retrograde vesicle-mediated transport, Golgi to endoplasmic reticulum"/>
    <property type="evidence" value="ECO:0007669"/>
    <property type="project" value="TreeGrafter"/>
</dbReference>
<keyword evidence="12" id="KW-0445">Lipid transport</keyword>
<evidence type="ECO:0000256" key="6">
    <source>
        <dbReference type="ARBA" id="ARBA00022723"/>
    </source>
</evidence>
<evidence type="ECO:0000256" key="12">
    <source>
        <dbReference type="ARBA" id="ARBA00023055"/>
    </source>
</evidence>
<evidence type="ECO:0000256" key="4">
    <source>
        <dbReference type="ARBA" id="ARBA00022448"/>
    </source>
</evidence>